<dbReference type="CDD" id="cd09209">
    <property type="entry name" value="Lumazine_synthase-I"/>
    <property type="match status" value="1"/>
</dbReference>
<dbReference type="InterPro" id="IPR002180">
    <property type="entry name" value="LS/RS"/>
</dbReference>
<reference evidence="7" key="1">
    <citation type="submission" date="2018-05" db="EMBL/GenBank/DDBJ databases">
        <authorList>
            <person name="Lanie J.A."/>
            <person name="Ng W.-L."/>
            <person name="Kazmierczak K.M."/>
            <person name="Andrzejewski T.M."/>
            <person name="Davidsen T.M."/>
            <person name="Wayne K.J."/>
            <person name="Tettelin H."/>
            <person name="Glass J.I."/>
            <person name="Rusch D."/>
            <person name="Podicherti R."/>
            <person name="Tsui H.-C.T."/>
            <person name="Winkler M.E."/>
        </authorList>
    </citation>
    <scope>NUCLEOTIDE SEQUENCE</scope>
</reference>
<dbReference type="InterPro" id="IPR036467">
    <property type="entry name" value="LS/RS_sf"/>
</dbReference>
<dbReference type="PANTHER" id="PTHR21058">
    <property type="entry name" value="6,7-DIMETHYL-8-RIBITYLLUMAZINE SYNTHASE DMRL SYNTHASE LUMAZINE SYNTHASE"/>
    <property type="match status" value="1"/>
</dbReference>
<dbReference type="InterPro" id="IPR034964">
    <property type="entry name" value="LS"/>
</dbReference>
<sequence>MADQMLEITLERLSALGVADENVIVVRTAGSFELPLTARRLAERGDVDAVICIGVVIRGDTDHYEHIARAAADGIARAGDDSGKPVIFGVLTTDNTDQAVTRIPQASDYADTAVEMAGTLRQIHDLR</sequence>
<evidence type="ECO:0000256" key="4">
    <source>
        <dbReference type="ARBA" id="ARBA00022619"/>
    </source>
</evidence>
<dbReference type="PANTHER" id="PTHR21058:SF0">
    <property type="entry name" value="6,7-DIMETHYL-8-RIBITYLLUMAZINE SYNTHASE"/>
    <property type="match status" value="1"/>
</dbReference>
<dbReference type="EMBL" id="UINC01003462">
    <property type="protein sequence ID" value="SVA06530.1"/>
    <property type="molecule type" value="Genomic_DNA"/>
</dbReference>
<comment type="catalytic activity">
    <reaction evidence="6">
        <text>(2S)-2-hydroxy-3-oxobutyl phosphate + 5-amino-6-(D-ribitylamino)uracil = 6,7-dimethyl-8-(1-D-ribityl)lumazine + phosphate + 2 H2O + H(+)</text>
        <dbReference type="Rhea" id="RHEA:26152"/>
        <dbReference type="ChEBI" id="CHEBI:15377"/>
        <dbReference type="ChEBI" id="CHEBI:15378"/>
        <dbReference type="ChEBI" id="CHEBI:15934"/>
        <dbReference type="ChEBI" id="CHEBI:43474"/>
        <dbReference type="ChEBI" id="CHEBI:58201"/>
        <dbReference type="ChEBI" id="CHEBI:58830"/>
        <dbReference type="EC" id="2.5.1.78"/>
    </reaction>
</comment>
<dbReference type="GO" id="GO:0009349">
    <property type="term" value="C:riboflavin synthase complex"/>
    <property type="evidence" value="ECO:0007669"/>
    <property type="project" value="InterPro"/>
</dbReference>
<dbReference type="SUPFAM" id="SSF52121">
    <property type="entry name" value="Lumazine synthase"/>
    <property type="match status" value="1"/>
</dbReference>
<evidence type="ECO:0000256" key="1">
    <source>
        <dbReference type="ARBA" id="ARBA00004917"/>
    </source>
</evidence>
<dbReference type="HAMAP" id="MF_00178">
    <property type="entry name" value="Lumazine_synth"/>
    <property type="match status" value="1"/>
</dbReference>
<keyword evidence="5" id="KW-0808">Transferase</keyword>
<keyword evidence="4" id="KW-0686">Riboflavin biosynthesis</keyword>
<evidence type="ECO:0000313" key="7">
    <source>
        <dbReference type="EMBL" id="SVA06530.1"/>
    </source>
</evidence>
<dbReference type="GO" id="GO:0009231">
    <property type="term" value="P:riboflavin biosynthetic process"/>
    <property type="evidence" value="ECO:0007669"/>
    <property type="project" value="UniProtKB-UniPathway"/>
</dbReference>
<dbReference type="NCBIfam" id="TIGR00114">
    <property type="entry name" value="lumazine-synth"/>
    <property type="match status" value="1"/>
</dbReference>
<dbReference type="GO" id="GO:0000906">
    <property type="term" value="F:6,7-dimethyl-8-ribityllumazine synthase activity"/>
    <property type="evidence" value="ECO:0007669"/>
    <property type="project" value="UniProtKB-EC"/>
</dbReference>
<protein>
    <recommendedName>
        <fullName evidence="3">6,7-dimethyl-8-ribityllumazine synthase</fullName>
        <ecNumber evidence="3">2.5.1.78</ecNumber>
    </recommendedName>
</protein>
<dbReference type="UniPathway" id="UPA00275">
    <property type="reaction ID" value="UER00404"/>
</dbReference>
<proteinExistence type="inferred from homology"/>
<evidence type="ECO:0000256" key="5">
    <source>
        <dbReference type="ARBA" id="ARBA00022679"/>
    </source>
</evidence>
<accession>A0A381SRB8</accession>
<evidence type="ECO:0000256" key="2">
    <source>
        <dbReference type="ARBA" id="ARBA00007424"/>
    </source>
</evidence>
<evidence type="ECO:0000256" key="6">
    <source>
        <dbReference type="ARBA" id="ARBA00048785"/>
    </source>
</evidence>
<comment type="pathway">
    <text evidence="1">Cofactor biosynthesis; riboflavin biosynthesis; riboflavin from 2-hydroxy-3-oxobutyl phosphate and 5-amino-6-(D-ribitylamino)uracil: step 1/2.</text>
</comment>
<dbReference type="EC" id="2.5.1.78" evidence="3"/>
<dbReference type="Gene3D" id="3.40.50.960">
    <property type="entry name" value="Lumazine/riboflavin synthase"/>
    <property type="match status" value="1"/>
</dbReference>
<dbReference type="AlphaFoldDB" id="A0A381SRB8"/>
<evidence type="ECO:0000256" key="3">
    <source>
        <dbReference type="ARBA" id="ARBA00012664"/>
    </source>
</evidence>
<gene>
    <name evidence="7" type="ORF">METZ01_LOCUS59384</name>
</gene>
<dbReference type="Pfam" id="PF00885">
    <property type="entry name" value="DMRL_synthase"/>
    <property type="match status" value="1"/>
</dbReference>
<name>A0A381SRB8_9ZZZZ</name>
<organism evidence="7">
    <name type="scientific">marine metagenome</name>
    <dbReference type="NCBI Taxonomy" id="408172"/>
    <lineage>
        <taxon>unclassified sequences</taxon>
        <taxon>metagenomes</taxon>
        <taxon>ecological metagenomes</taxon>
    </lineage>
</organism>
<comment type="similarity">
    <text evidence="2">Belongs to the DMRL synthase family.</text>
</comment>